<accession>A0ABM1F1W3</accession>
<gene>
    <name evidence="9" type="primary">LOC106818225</name>
</gene>
<dbReference type="SUPFAM" id="SSF51730">
    <property type="entry name" value="FAD-linked oxidoreductase"/>
    <property type="match status" value="1"/>
</dbReference>
<dbReference type="PROSITE" id="PS50222">
    <property type="entry name" value="EF_HAND_2"/>
    <property type="match status" value="1"/>
</dbReference>
<dbReference type="InterPro" id="IPR002872">
    <property type="entry name" value="Proline_DH_dom"/>
</dbReference>
<dbReference type="InterPro" id="IPR011992">
    <property type="entry name" value="EF-hand-dom_pair"/>
</dbReference>
<evidence type="ECO:0000256" key="4">
    <source>
        <dbReference type="ARBA" id="ARBA00023002"/>
    </source>
</evidence>
<dbReference type="Gene3D" id="1.10.238.10">
    <property type="entry name" value="EF-hand"/>
    <property type="match status" value="1"/>
</dbReference>
<evidence type="ECO:0000256" key="2">
    <source>
        <dbReference type="ARBA" id="ARBA00005869"/>
    </source>
</evidence>
<name>A0ABM1F1W3_PRICU</name>
<comment type="cofactor">
    <cofactor evidence="6">
        <name>FAD</name>
        <dbReference type="ChEBI" id="CHEBI:57692"/>
    </cofactor>
</comment>
<evidence type="ECO:0000313" key="9">
    <source>
        <dbReference type="RefSeq" id="XP_014678434.1"/>
    </source>
</evidence>
<dbReference type="PANTHER" id="PTHR13914">
    <property type="entry name" value="PROLINE OXIDASE"/>
    <property type="match status" value="1"/>
</dbReference>
<dbReference type="Gene3D" id="3.20.20.220">
    <property type="match status" value="2"/>
</dbReference>
<dbReference type="PROSITE" id="PS00018">
    <property type="entry name" value="EF_HAND_1"/>
    <property type="match status" value="1"/>
</dbReference>
<dbReference type="InterPro" id="IPR029041">
    <property type="entry name" value="FAD-linked_oxidoreductase-like"/>
</dbReference>
<evidence type="ECO:0000259" key="7">
    <source>
        <dbReference type="PROSITE" id="PS50222"/>
    </source>
</evidence>
<dbReference type="InterPro" id="IPR015659">
    <property type="entry name" value="Proline_oxidase"/>
</dbReference>
<dbReference type="InterPro" id="IPR018247">
    <property type="entry name" value="EF_Hand_1_Ca_BS"/>
</dbReference>
<sequence>MALRDALRISTSLRVFLLLRRKSFTRLLLNHKIDRALSRSVPAASLLQGKPQARKDITILGANAKSAHTSLSFEDHTEAYRSKSTWEILRALVVFRMCCYDYLVDNNAQLMKLGRWIFGKRLFELGLRMTMYGHFVAGVDQDEIKPVLSKMRQYGVKSIMDYSAEEDLSAEEAQTAEIEGILPNADQKESTFYTERYAAHPELGDRRENVISARTYFYLNEAQCEKNTEIILNCIDAVSGATSGTGFAAVKVTALCRPHLLMQLSQIVVRMREFFRLLTGDKSYNIFQENVPRIKRQQFTDKMKELGIPITEEKCNEFFTMMDVDQNGEIGLFEWERLLKLKVKMSQYFMLPNAETGKLEPIIAPLSDDEEEAFINMMRRLNLIVERARERDVRVMIDAEQSYFQPAINRLCIEMMRKFNTDKSVIFNTYQCYLKGAYDSIKMDLDFAKRSNFYFGAKIVRGAYMEQERARAQSLGYVDPINATYEATNAMYERVVDTCMQHVRGRGFQQVAIMMATHNENTVRMAIQKMQEYGIGPQDKVICFGQLLGMCDQVSFSLGQAGYSVYKYVPYGPIEKVLPYLARRAQENKSLLKGAVKERRMLWLELKRRLRHLEISARPPLALPAAPPVSQATPTH</sequence>
<reference evidence="9" key="1">
    <citation type="submission" date="2025-08" db="UniProtKB">
        <authorList>
            <consortium name="RefSeq"/>
        </authorList>
    </citation>
    <scope>IDENTIFICATION</scope>
</reference>
<comment type="catalytic activity">
    <reaction evidence="6">
        <text>L-proline + a quinone = (S)-1-pyrroline-5-carboxylate + a quinol + H(+)</text>
        <dbReference type="Rhea" id="RHEA:23784"/>
        <dbReference type="ChEBI" id="CHEBI:15378"/>
        <dbReference type="ChEBI" id="CHEBI:17388"/>
        <dbReference type="ChEBI" id="CHEBI:24646"/>
        <dbReference type="ChEBI" id="CHEBI:60039"/>
        <dbReference type="ChEBI" id="CHEBI:132124"/>
        <dbReference type="EC" id="1.5.5.2"/>
    </reaction>
</comment>
<dbReference type="Proteomes" id="UP000695022">
    <property type="component" value="Unplaced"/>
</dbReference>
<evidence type="ECO:0000256" key="6">
    <source>
        <dbReference type="RuleBase" id="RU364054"/>
    </source>
</evidence>
<proteinExistence type="inferred from homology"/>
<protein>
    <recommendedName>
        <fullName evidence="6">Proline dehydrogenase</fullName>
        <ecNumber evidence="6">1.5.5.2</ecNumber>
    </recommendedName>
</protein>
<dbReference type="Pfam" id="PF01619">
    <property type="entry name" value="Pro_dh"/>
    <property type="match status" value="1"/>
</dbReference>
<feature type="domain" description="EF-hand" evidence="7">
    <location>
        <begin position="310"/>
        <end position="345"/>
    </location>
</feature>
<comment type="function">
    <text evidence="6">Converts proline to delta-1-pyrroline-5-carboxylate.</text>
</comment>
<dbReference type="GeneID" id="106818225"/>
<keyword evidence="4 6" id="KW-0560">Oxidoreductase</keyword>
<dbReference type="RefSeq" id="XP_014678434.1">
    <property type="nucleotide sequence ID" value="XM_014822948.1"/>
</dbReference>
<evidence type="ECO:0000256" key="1">
    <source>
        <dbReference type="ARBA" id="ARBA00004739"/>
    </source>
</evidence>
<evidence type="ECO:0000256" key="3">
    <source>
        <dbReference type="ARBA" id="ARBA00022837"/>
    </source>
</evidence>
<keyword evidence="8" id="KW-1185">Reference proteome</keyword>
<keyword evidence="3" id="KW-0106">Calcium</keyword>
<organism evidence="8 9">
    <name type="scientific">Priapulus caudatus</name>
    <name type="common">Priapulid worm</name>
    <dbReference type="NCBI Taxonomy" id="37621"/>
    <lineage>
        <taxon>Eukaryota</taxon>
        <taxon>Metazoa</taxon>
        <taxon>Ecdysozoa</taxon>
        <taxon>Scalidophora</taxon>
        <taxon>Priapulida</taxon>
        <taxon>Priapulimorpha</taxon>
        <taxon>Priapulimorphida</taxon>
        <taxon>Priapulidae</taxon>
        <taxon>Priapulus</taxon>
    </lineage>
</organism>
<evidence type="ECO:0000313" key="8">
    <source>
        <dbReference type="Proteomes" id="UP000695022"/>
    </source>
</evidence>
<evidence type="ECO:0000256" key="5">
    <source>
        <dbReference type="ARBA" id="ARBA00023062"/>
    </source>
</evidence>
<comment type="similarity">
    <text evidence="2 6">Belongs to the proline oxidase family.</text>
</comment>
<dbReference type="SUPFAM" id="SSF47473">
    <property type="entry name" value="EF-hand"/>
    <property type="match status" value="1"/>
</dbReference>
<keyword evidence="6" id="KW-0274">FAD</keyword>
<dbReference type="PANTHER" id="PTHR13914:SF0">
    <property type="entry name" value="PROLINE DEHYDROGENASE 1, MITOCHONDRIAL"/>
    <property type="match status" value="1"/>
</dbReference>
<keyword evidence="5 6" id="KW-0642">Proline metabolism</keyword>
<dbReference type="EC" id="1.5.5.2" evidence="6"/>
<comment type="pathway">
    <text evidence="1">Amino-acid degradation; L-proline degradation into L-glutamate; L-glutamate from L-proline: step 1/2.</text>
</comment>
<keyword evidence="6" id="KW-0285">Flavoprotein</keyword>
<dbReference type="InterPro" id="IPR002048">
    <property type="entry name" value="EF_hand_dom"/>
</dbReference>